<dbReference type="EMBL" id="PQXJ01000051">
    <property type="protein sequence ID" value="TGO66934.1"/>
    <property type="molecule type" value="Genomic_DNA"/>
</dbReference>
<proteinExistence type="predicted"/>
<dbReference type="InterPro" id="IPR016181">
    <property type="entry name" value="Acyl_CoA_acyltransferase"/>
</dbReference>
<dbReference type="InterPro" id="IPR000182">
    <property type="entry name" value="GNAT_dom"/>
</dbReference>
<feature type="domain" description="N-acetyltransferase" evidence="1">
    <location>
        <begin position="75"/>
        <end position="250"/>
    </location>
</feature>
<dbReference type="AlphaFoldDB" id="A0A4Z1J1D5"/>
<dbReference type="PROSITE" id="PS51186">
    <property type="entry name" value="GNAT"/>
    <property type="match status" value="1"/>
</dbReference>
<evidence type="ECO:0000313" key="2">
    <source>
        <dbReference type="EMBL" id="TGO66934.1"/>
    </source>
</evidence>
<dbReference type="UniPathway" id="UPA00113">
    <property type="reaction ID" value="UER00529"/>
</dbReference>
<organism evidence="2 3">
    <name type="scientific">Botryotinia narcissicola</name>
    <dbReference type="NCBI Taxonomy" id="278944"/>
    <lineage>
        <taxon>Eukaryota</taxon>
        <taxon>Fungi</taxon>
        <taxon>Dikarya</taxon>
        <taxon>Ascomycota</taxon>
        <taxon>Pezizomycotina</taxon>
        <taxon>Leotiomycetes</taxon>
        <taxon>Helotiales</taxon>
        <taxon>Sclerotiniaceae</taxon>
        <taxon>Botryotinia</taxon>
    </lineage>
</organism>
<dbReference type="STRING" id="278944.A0A4Z1J1D5"/>
<evidence type="ECO:0000313" key="3">
    <source>
        <dbReference type="Proteomes" id="UP000297452"/>
    </source>
</evidence>
<dbReference type="OrthoDB" id="329272at2759"/>
<gene>
    <name evidence="2" type="ORF">BOTNAR_0051g00140</name>
</gene>
<dbReference type="CDD" id="cd04301">
    <property type="entry name" value="NAT_SF"/>
    <property type="match status" value="1"/>
</dbReference>
<keyword evidence="3" id="KW-1185">Reference proteome</keyword>
<dbReference type="GO" id="GO:0016747">
    <property type="term" value="F:acyltransferase activity, transferring groups other than amino-acyl groups"/>
    <property type="evidence" value="ECO:0007669"/>
    <property type="project" value="InterPro"/>
</dbReference>
<accession>A0A4Z1J1D5</accession>
<sequence>MSHPPPPHKLSIQLPPRNHLHTWDRHLPATSQAHPSTTPIPIFKDSCSVREQVFVHEQHAVPLMHHLDNDDARSVHFVIYAPCSPAEEFPDSYIPVGTLRLLPYPDTLRPLPHTRIIAGLPTEEIPSSSTFFFQPSPTYKVNPASTLHDGVEPYVRLGRLAVLKEYRGKRYADLLIQAALKWAGENPRFSEEALSEEEKGTVPEWKGLVCLYARDVAVRTWERNGFVVDEGMGSWWEVGVRILGMVKRVSVRVEGEEMNSKG</sequence>
<comment type="caution">
    <text evidence="2">The sequence shown here is derived from an EMBL/GenBank/DDBJ whole genome shotgun (WGS) entry which is preliminary data.</text>
</comment>
<dbReference type="Proteomes" id="UP000297452">
    <property type="component" value="Unassembled WGS sequence"/>
</dbReference>
<dbReference type="Pfam" id="PF00583">
    <property type="entry name" value="Acetyltransf_1"/>
    <property type="match status" value="1"/>
</dbReference>
<dbReference type="SUPFAM" id="SSF55729">
    <property type="entry name" value="Acyl-CoA N-acyltransferases (Nat)"/>
    <property type="match status" value="1"/>
</dbReference>
<protein>
    <recommendedName>
        <fullName evidence="1">N-acetyltransferase domain-containing protein</fullName>
    </recommendedName>
</protein>
<dbReference type="Gene3D" id="3.40.630.30">
    <property type="match status" value="1"/>
</dbReference>
<evidence type="ECO:0000259" key="1">
    <source>
        <dbReference type="PROSITE" id="PS51186"/>
    </source>
</evidence>
<reference evidence="2 3" key="1">
    <citation type="submission" date="2017-12" db="EMBL/GenBank/DDBJ databases">
        <title>Comparative genomics of Botrytis spp.</title>
        <authorList>
            <person name="Valero-Jimenez C.A."/>
            <person name="Tapia P."/>
            <person name="Veloso J."/>
            <person name="Silva-Moreno E."/>
            <person name="Staats M."/>
            <person name="Valdes J.H."/>
            <person name="Van Kan J.A.L."/>
        </authorList>
    </citation>
    <scope>NUCLEOTIDE SEQUENCE [LARGE SCALE GENOMIC DNA]</scope>
    <source>
        <strain evidence="2 3">MUCL2120</strain>
    </source>
</reference>
<dbReference type="GO" id="GO:0006048">
    <property type="term" value="P:UDP-N-acetylglucosamine biosynthetic process"/>
    <property type="evidence" value="ECO:0007669"/>
    <property type="project" value="UniProtKB-UniPathway"/>
</dbReference>
<name>A0A4Z1J1D5_9HELO</name>